<dbReference type="AlphaFoldDB" id="A0A8T0NXE2"/>
<comment type="caution">
    <text evidence="1">The sequence shown here is derived from an EMBL/GenBank/DDBJ whole genome shotgun (WGS) entry which is preliminary data.</text>
</comment>
<reference evidence="1" key="1">
    <citation type="submission" date="2020-05" db="EMBL/GenBank/DDBJ databases">
        <title>WGS assembly of Panicum virgatum.</title>
        <authorList>
            <person name="Lovell J.T."/>
            <person name="Jenkins J."/>
            <person name="Shu S."/>
            <person name="Juenger T.E."/>
            <person name="Schmutz J."/>
        </authorList>
    </citation>
    <scope>NUCLEOTIDE SEQUENCE</scope>
    <source>
        <strain evidence="1">AP13</strain>
    </source>
</reference>
<evidence type="ECO:0000313" key="1">
    <source>
        <dbReference type="EMBL" id="KAG2554287.1"/>
    </source>
</evidence>
<dbReference type="EMBL" id="CM029053">
    <property type="protein sequence ID" value="KAG2554287.1"/>
    <property type="molecule type" value="Genomic_DNA"/>
</dbReference>
<sequence length="128" mass="14704">MLVLLVYFDLSPFSLFRFIPTYSLKKHARTGAMPRHRTTIIRQRGLGLIGMDRGRCINMGIRSRPSLSTLMLGARTWQAPCGPSLSWPYPAWSAAEEFWPRVPSCDRQTDVTDRILENQCTNRRALFC</sequence>
<accession>A0A8T0NXE2</accession>
<gene>
    <name evidence="1" type="ORF">PVAP13_9KG651300</name>
</gene>
<evidence type="ECO:0000313" key="2">
    <source>
        <dbReference type="Proteomes" id="UP000823388"/>
    </source>
</evidence>
<protein>
    <submittedName>
        <fullName evidence="1">Uncharacterized protein</fullName>
    </submittedName>
</protein>
<name>A0A8T0NXE2_PANVG</name>
<dbReference type="Proteomes" id="UP000823388">
    <property type="component" value="Chromosome 9K"/>
</dbReference>
<proteinExistence type="predicted"/>
<keyword evidence="2" id="KW-1185">Reference proteome</keyword>
<organism evidence="1 2">
    <name type="scientific">Panicum virgatum</name>
    <name type="common">Blackwell switchgrass</name>
    <dbReference type="NCBI Taxonomy" id="38727"/>
    <lineage>
        <taxon>Eukaryota</taxon>
        <taxon>Viridiplantae</taxon>
        <taxon>Streptophyta</taxon>
        <taxon>Embryophyta</taxon>
        <taxon>Tracheophyta</taxon>
        <taxon>Spermatophyta</taxon>
        <taxon>Magnoliopsida</taxon>
        <taxon>Liliopsida</taxon>
        <taxon>Poales</taxon>
        <taxon>Poaceae</taxon>
        <taxon>PACMAD clade</taxon>
        <taxon>Panicoideae</taxon>
        <taxon>Panicodae</taxon>
        <taxon>Paniceae</taxon>
        <taxon>Panicinae</taxon>
        <taxon>Panicum</taxon>
        <taxon>Panicum sect. Hiantes</taxon>
    </lineage>
</organism>